<organism evidence="3 4">
    <name type="scientific">Amphibalanus amphitrite</name>
    <name type="common">Striped barnacle</name>
    <name type="synonym">Balanus amphitrite</name>
    <dbReference type="NCBI Taxonomy" id="1232801"/>
    <lineage>
        <taxon>Eukaryota</taxon>
        <taxon>Metazoa</taxon>
        <taxon>Ecdysozoa</taxon>
        <taxon>Arthropoda</taxon>
        <taxon>Crustacea</taxon>
        <taxon>Multicrustacea</taxon>
        <taxon>Cirripedia</taxon>
        <taxon>Thoracica</taxon>
        <taxon>Thoracicalcarea</taxon>
        <taxon>Balanomorpha</taxon>
        <taxon>Balanoidea</taxon>
        <taxon>Balanidae</taxon>
        <taxon>Amphibalaninae</taxon>
        <taxon>Amphibalanus</taxon>
    </lineage>
</organism>
<proteinExistence type="predicted"/>
<keyword evidence="4" id="KW-1185">Reference proteome</keyword>
<reference evidence="3 4" key="1">
    <citation type="submission" date="2019-07" db="EMBL/GenBank/DDBJ databases">
        <title>Draft genome assembly of a fouling barnacle, Amphibalanus amphitrite (Darwin, 1854): The first reference genome for Thecostraca.</title>
        <authorList>
            <person name="Kim W."/>
        </authorList>
    </citation>
    <scope>NUCLEOTIDE SEQUENCE [LARGE SCALE GENOMIC DNA]</scope>
    <source>
        <strain evidence="3">SNU_AA5</strain>
        <tissue evidence="3">Soma without cirri and trophi</tissue>
    </source>
</reference>
<dbReference type="OrthoDB" id="416496at2759"/>
<dbReference type="InterPro" id="IPR013216">
    <property type="entry name" value="Methyltransf_11"/>
</dbReference>
<dbReference type="Gene3D" id="3.40.50.150">
    <property type="entry name" value="Vaccinia Virus protein VP39"/>
    <property type="match status" value="1"/>
</dbReference>
<keyword evidence="1" id="KW-0472">Membrane</keyword>
<protein>
    <submittedName>
        <fullName evidence="3">Methyltransferase-like protein 7A</fullName>
    </submittedName>
</protein>
<keyword evidence="3" id="KW-0808">Transferase</keyword>
<evidence type="ECO:0000256" key="1">
    <source>
        <dbReference type="SAM" id="Phobius"/>
    </source>
</evidence>
<keyword evidence="3" id="KW-0489">Methyltransferase</keyword>
<dbReference type="Pfam" id="PF08241">
    <property type="entry name" value="Methyltransf_11"/>
    <property type="match status" value="1"/>
</dbReference>
<keyword evidence="1" id="KW-1133">Transmembrane helix</keyword>
<name>A0A6A4VLT2_AMPAM</name>
<dbReference type="InterPro" id="IPR052356">
    <property type="entry name" value="Thiol_S-MT"/>
</dbReference>
<evidence type="ECO:0000259" key="2">
    <source>
        <dbReference type="Pfam" id="PF08241"/>
    </source>
</evidence>
<dbReference type="GO" id="GO:0008757">
    <property type="term" value="F:S-adenosylmethionine-dependent methyltransferase activity"/>
    <property type="evidence" value="ECO:0007669"/>
    <property type="project" value="InterPro"/>
</dbReference>
<accession>A0A6A4VLT2</accession>
<dbReference type="GO" id="GO:0032259">
    <property type="term" value="P:methylation"/>
    <property type="evidence" value="ECO:0007669"/>
    <property type="project" value="UniProtKB-KW"/>
</dbReference>
<dbReference type="EMBL" id="VIIS01001640">
    <property type="protein sequence ID" value="KAF0295055.1"/>
    <property type="molecule type" value="Genomic_DNA"/>
</dbReference>
<dbReference type="CDD" id="cd02440">
    <property type="entry name" value="AdoMet_MTases"/>
    <property type="match status" value="1"/>
</dbReference>
<dbReference type="PANTHER" id="PTHR45036:SF1">
    <property type="entry name" value="METHYLTRANSFERASE LIKE 7A"/>
    <property type="match status" value="1"/>
</dbReference>
<keyword evidence="1" id="KW-0812">Transmembrane</keyword>
<evidence type="ECO:0000313" key="3">
    <source>
        <dbReference type="EMBL" id="KAF0295055.1"/>
    </source>
</evidence>
<dbReference type="PANTHER" id="PTHR45036">
    <property type="entry name" value="METHYLTRANSFERASE LIKE 7B"/>
    <property type="match status" value="1"/>
</dbReference>
<dbReference type="AlphaFoldDB" id="A0A6A4VLT2"/>
<dbReference type="InterPro" id="IPR029063">
    <property type="entry name" value="SAM-dependent_MTases_sf"/>
</dbReference>
<sequence length="273" mass="30600">MLCLISCVLNYMAWVVGWVTLVVVTLKVVLGPVYFESLRGRAFAYFMEYLAKEELRKSLQQSKIDLFSSMKLIKSSDQELSKKNALNILEIGVGTGMNLEFYPAGSRLHCVDPNQAFEVYFRRECLQKAAHLDPDIRFVAERGESMPSVADSSVDVVVTTLVMCSVTHLDQMLREIRRVLVPGGKFYFLEHVGHPSGTWRRRLQNVLSNSGFWPAVFDGCVLNREVEEVMQTGGFSQVDCRSGLLLDTQMQPTSAPLSGAALVNPFVYGELTK</sequence>
<dbReference type="SUPFAM" id="SSF53335">
    <property type="entry name" value="S-adenosyl-L-methionine-dependent methyltransferases"/>
    <property type="match status" value="1"/>
</dbReference>
<evidence type="ECO:0000313" key="4">
    <source>
        <dbReference type="Proteomes" id="UP000440578"/>
    </source>
</evidence>
<feature type="transmembrane region" description="Helical" evidence="1">
    <location>
        <begin position="12"/>
        <end position="35"/>
    </location>
</feature>
<comment type="caution">
    <text evidence="3">The sequence shown here is derived from an EMBL/GenBank/DDBJ whole genome shotgun (WGS) entry which is preliminary data.</text>
</comment>
<dbReference type="Proteomes" id="UP000440578">
    <property type="component" value="Unassembled WGS sequence"/>
</dbReference>
<feature type="domain" description="Methyltransferase type 11" evidence="2">
    <location>
        <begin position="89"/>
        <end position="188"/>
    </location>
</feature>
<gene>
    <name evidence="3" type="primary">METTL7A_0</name>
    <name evidence="3" type="ORF">FJT64_007367</name>
</gene>